<dbReference type="Pfam" id="PF06335">
    <property type="entry name" value="DUF1054"/>
    <property type="match status" value="1"/>
</dbReference>
<organism evidence="2 3">
    <name type="scientific">Brevibacillus fluminis</name>
    <dbReference type="NCBI Taxonomy" id="511487"/>
    <lineage>
        <taxon>Bacteria</taxon>
        <taxon>Bacillati</taxon>
        <taxon>Bacillota</taxon>
        <taxon>Bacilli</taxon>
        <taxon>Bacillales</taxon>
        <taxon>Paenibacillaceae</taxon>
        <taxon>Brevibacillus</taxon>
    </lineage>
</organism>
<proteinExistence type="inferred from homology"/>
<evidence type="ECO:0000256" key="1">
    <source>
        <dbReference type="HAMAP-Rule" id="MF_01851"/>
    </source>
</evidence>
<dbReference type="InterPro" id="IPR053707">
    <property type="entry name" value="UPF0637_domain_sf"/>
</dbReference>
<reference evidence="2 3" key="1">
    <citation type="submission" date="2018-10" db="EMBL/GenBank/DDBJ databases">
        <title>Phylogenomics of Brevibacillus.</title>
        <authorList>
            <person name="Dunlap C."/>
        </authorList>
    </citation>
    <scope>NUCLEOTIDE SEQUENCE [LARGE SCALE GENOMIC DNA]</scope>
    <source>
        <strain evidence="2 3">JCM 15716</strain>
    </source>
</reference>
<comment type="similarity">
    <text evidence="1">Belongs to the UPF0637 family.</text>
</comment>
<evidence type="ECO:0000313" key="3">
    <source>
        <dbReference type="Proteomes" id="UP000271031"/>
    </source>
</evidence>
<sequence>MSTFTGFSQEAFDVFTIDGLDARMEKIISVIRPSFEQLGQHFAPSLSALTGEEMFTHIAKHARRTVNPPKDTWVAFAADKRGYKKHPHFQIGLWGTHLFVWYAVIYESPFKEQIAERLETEIDQIMQLIPNDFHWSPDHMQPASTPQAELGKDGVLALIKRLKQVKKAELLCGLTIPCDDSILADGERLLKKLDETMAILARLYNMGKTGIHV</sequence>
<dbReference type="SUPFAM" id="SSF142913">
    <property type="entry name" value="YktB/PF0168-like"/>
    <property type="match status" value="1"/>
</dbReference>
<dbReference type="Proteomes" id="UP000271031">
    <property type="component" value="Unassembled WGS sequence"/>
</dbReference>
<gene>
    <name evidence="2" type="ORF">EDM56_05770</name>
</gene>
<protein>
    <recommendedName>
        <fullName evidence="1">UPF0637 protein EDM56_05770</fullName>
    </recommendedName>
</protein>
<dbReference type="InterPro" id="IPR009403">
    <property type="entry name" value="UPF0637"/>
</dbReference>
<name>A0A3M8DSF3_9BACL</name>
<dbReference type="HAMAP" id="MF_01851">
    <property type="entry name" value="UPF0637"/>
    <property type="match status" value="1"/>
</dbReference>
<dbReference type="AlphaFoldDB" id="A0A3M8DSF3"/>
<dbReference type="EMBL" id="RHHQ01000006">
    <property type="protein sequence ID" value="RNB91093.1"/>
    <property type="molecule type" value="Genomic_DNA"/>
</dbReference>
<keyword evidence="3" id="KW-1185">Reference proteome</keyword>
<evidence type="ECO:0000313" key="2">
    <source>
        <dbReference type="EMBL" id="RNB91093.1"/>
    </source>
</evidence>
<accession>A0A3M8DSF3</accession>
<dbReference type="PIRSF" id="PIRSF021332">
    <property type="entry name" value="DUF1054"/>
    <property type="match status" value="1"/>
</dbReference>
<dbReference type="RefSeq" id="WP_122916945.1">
    <property type="nucleotide sequence ID" value="NZ_RHHQ01000006.1"/>
</dbReference>
<dbReference type="Gene3D" id="3.30.930.20">
    <property type="entry name" value="Protein of unknown function DUF1054"/>
    <property type="match status" value="1"/>
</dbReference>
<dbReference type="OrthoDB" id="9812818at2"/>
<comment type="caution">
    <text evidence="2">The sequence shown here is derived from an EMBL/GenBank/DDBJ whole genome shotgun (WGS) entry which is preliminary data.</text>
</comment>